<accession>A0A1I1E4U7</accession>
<gene>
    <name evidence="4" type="ORF">SAMN05660443_0314</name>
</gene>
<dbReference type="OrthoDB" id="6117266at2"/>
<keyword evidence="2" id="KW-0472">Membrane</keyword>
<dbReference type="Pfam" id="PF20303">
    <property type="entry name" value="YLATT"/>
    <property type="match status" value="1"/>
</dbReference>
<dbReference type="AlphaFoldDB" id="A0A1I1E4U7"/>
<keyword evidence="2" id="KW-1133">Transmembrane helix</keyword>
<reference evidence="4 5" key="1">
    <citation type="submission" date="2016-10" db="EMBL/GenBank/DDBJ databases">
        <authorList>
            <person name="de Groot N.N."/>
        </authorList>
    </citation>
    <scope>NUCLEOTIDE SEQUENCE [LARGE SCALE GENOMIC DNA]</scope>
    <source>
        <strain evidence="4 5">DSM 18438</strain>
    </source>
</reference>
<dbReference type="RefSeq" id="WP_091958148.1">
    <property type="nucleotide sequence ID" value="NZ_FOLH01000001.1"/>
</dbReference>
<keyword evidence="2" id="KW-0812">Transmembrane</keyword>
<evidence type="ECO:0000313" key="4">
    <source>
        <dbReference type="EMBL" id="SFB81696.1"/>
    </source>
</evidence>
<dbReference type="InterPro" id="IPR046890">
    <property type="entry name" value="YLATT"/>
</dbReference>
<feature type="transmembrane region" description="Helical" evidence="2">
    <location>
        <begin position="38"/>
        <end position="61"/>
    </location>
</feature>
<evidence type="ECO:0000256" key="2">
    <source>
        <dbReference type="SAM" id="Phobius"/>
    </source>
</evidence>
<proteinExistence type="predicted"/>
<keyword evidence="5" id="KW-1185">Reference proteome</keyword>
<name>A0A1I1E4U7_9GAMM</name>
<evidence type="ECO:0000256" key="1">
    <source>
        <dbReference type="SAM" id="Coils"/>
    </source>
</evidence>
<dbReference type="STRING" id="1122252.SAMN05660443_0314"/>
<evidence type="ECO:0000259" key="3">
    <source>
        <dbReference type="Pfam" id="PF20303"/>
    </source>
</evidence>
<feature type="transmembrane region" description="Helical" evidence="2">
    <location>
        <begin position="73"/>
        <end position="91"/>
    </location>
</feature>
<keyword evidence="1" id="KW-0175">Coiled coil</keyword>
<feature type="transmembrane region" description="Helical" evidence="2">
    <location>
        <begin position="6"/>
        <end position="26"/>
    </location>
</feature>
<dbReference type="Proteomes" id="UP000199058">
    <property type="component" value="Unassembled WGS sequence"/>
</dbReference>
<protein>
    <recommendedName>
        <fullName evidence="3">YEATS-Like-Associating Three TM domain-containing protein</fullName>
    </recommendedName>
</protein>
<sequence length="220" mass="24005">MVGFVIILTLVMLIAGVFGGLINFYLLNQNNKDTTGMLRCVVVGVGAAFLVPVVLDLIGSSIISQSQSDPGQLLIYTGLCLIAAIASRVVVTNSQDRVRMAAEAAKADVENLQVQLRQLQNSLQPLIETETEMETTREEESEIMDSLDVAATQVLKALGTGRYIFRTQESLLNELDMPEQDVMKSLQILAGKGLAGKVNSEWGLRWHLSERGRRLAEASV</sequence>
<feature type="domain" description="YEATS-Like-Associating Three TM" evidence="3">
    <location>
        <begin position="5"/>
        <end position="110"/>
    </location>
</feature>
<feature type="coiled-coil region" evidence="1">
    <location>
        <begin position="102"/>
        <end position="129"/>
    </location>
</feature>
<evidence type="ECO:0000313" key="5">
    <source>
        <dbReference type="Proteomes" id="UP000199058"/>
    </source>
</evidence>
<dbReference type="EMBL" id="FOLH01000001">
    <property type="protein sequence ID" value="SFB81696.1"/>
    <property type="molecule type" value="Genomic_DNA"/>
</dbReference>
<organism evidence="4 5">
    <name type="scientific">Marinospirillum celere</name>
    <dbReference type="NCBI Taxonomy" id="1122252"/>
    <lineage>
        <taxon>Bacteria</taxon>
        <taxon>Pseudomonadati</taxon>
        <taxon>Pseudomonadota</taxon>
        <taxon>Gammaproteobacteria</taxon>
        <taxon>Oceanospirillales</taxon>
        <taxon>Oceanospirillaceae</taxon>
        <taxon>Marinospirillum</taxon>
    </lineage>
</organism>